<dbReference type="Gene3D" id="3.20.20.60">
    <property type="entry name" value="Phosphoenolpyruvate-binding domains"/>
    <property type="match status" value="1"/>
</dbReference>
<keyword evidence="2" id="KW-0479">Metal-binding</keyword>
<sequence length="262" mass="28713">MTMKLKEKIEAGQLVTGCFVNVYAPVAVEMLGRFGFDFLLLDQEHGCFSPGEMEHMMRAADMVGLSTIVRVDYENSSVQKALDMGAAGVQIPMIRTAEDARKAVSRAKYPPWGSRGVDLYSRAYRLGGFKDCAEYLNYQNRDTLVIAQIETPEAAEYFEEIMGVPGIDLAFFGALDLSVNLGYLKGPGEEPVKEVLEGLYHRAEALSVPTGAVFLSGAIFAHAVSSGSRFLVTTLMGAMSAGFAQIMTPVIEYKTERNDKYD</sequence>
<evidence type="ECO:0000259" key="4">
    <source>
        <dbReference type="Pfam" id="PF03328"/>
    </source>
</evidence>
<organism evidence="5">
    <name type="scientific">bioreactor metagenome</name>
    <dbReference type="NCBI Taxonomy" id="1076179"/>
    <lineage>
        <taxon>unclassified sequences</taxon>
        <taxon>metagenomes</taxon>
        <taxon>ecological metagenomes</taxon>
    </lineage>
</organism>
<comment type="caution">
    <text evidence="5">The sequence shown here is derived from an EMBL/GenBank/DDBJ whole genome shotgun (WGS) entry which is preliminary data.</text>
</comment>
<keyword evidence="3 5" id="KW-0456">Lyase</keyword>
<dbReference type="EC" id="4.1.2.20" evidence="5"/>
<protein>
    <submittedName>
        <fullName evidence="5">5-keto-4-deoxy-D-glucarate aldolase</fullName>
        <ecNumber evidence="5">4.1.2.20</ecNumber>
    </submittedName>
</protein>
<evidence type="ECO:0000256" key="3">
    <source>
        <dbReference type="ARBA" id="ARBA00023239"/>
    </source>
</evidence>
<dbReference type="EMBL" id="VSSQ01010964">
    <property type="protein sequence ID" value="MPM45660.1"/>
    <property type="molecule type" value="Genomic_DNA"/>
</dbReference>
<dbReference type="GO" id="GO:0046872">
    <property type="term" value="F:metal ion binding"/>
    <property type="evidence" value="ECO:0007669"/>
    <property type="project" value="UniProtKB-KW"/>
</dbReference>
<accession>A0A644ZXF5</accession>
<dbReference type="AlphaFoldDB" id="A0A644ZXF5"/>
<evidence type="ECO:0000313" key="5">
    <source>
        <dbReference type="EMBL" id="MPM45660.1"/>
    </source>
</evidence>
<comment type="similarity">
    <text evidence="1">Belongs to the HpcH/HpaI aldolase family.</text>
</comment>
<dbReference type="InterPro" id="IPR040442">
    <property type="entry name" value="Pyrv_kinase-like_dom_sf"/>
</dbReference>
<evidence type="ECO:0000256" key="1">
    <source>
        <dbReference type="ARBA" id="ARBA00005568"/>
    </source>
</evidence>
<reference evidence="5" key="1">
    <citation type="submission" date="2019-08" db="EMBL/GenBank/DDBJ databases">
        <authorList>
            <person name="Kucharzyk K."/>
            <person name="Murdoch R.W."/>
            <person name="Higgins S."/>
            <person name="Loffler F."/>
        </authorList>
    </citation>
    <scope>NUCLEOTIDE SEQUENCE</scope>
</reference>
<dbReference type="SUPFAM" id="SSF51621">
    <property type="entry name" value="Phosphoenolpyruvate/pyruvate domain"/>
    <property type="match status" value="1"/>
</dbReference>
<dbReference type="GO" id="GO:0008672">
    <property type="term" value="F:2-dehydro-3-deoxyglucarate aldolase activity"/>
    <property type="evidence" value="ECO:0007669"/>
    <property type="project" value="UniProtKB-EC"/>
</dbReference>
<evidence type="ECO:0000256" key="2">
    <source>
        <dbReference type="ARBA" id="ARBA00022723"/>
    </source>
</evidence>
<gene>
    <name evidence="5" type="primary">garL_8</name>
    <name evidence="5" type="ORF">SDC9_92350</name>
</gene>
<dbReference type="PANTHER" id="PTHR30502">
    <property type="entry name" value="2-KETO-3-DEOXY-L-RHAMNONATE ALDOLASE"/>
    <property type="match status" value="1"/>
</dbReference>
<proteinExistence type="inferred from homology"/>
<dbReference type="InterPro" id="IPR050251">
    <property type="entry name" value="HpcH-HpaI_aldolase"/>
</dbReference>
<dbReference type="Pfam" id="PF03328">
    <property type="entry name" value="HpcH_HpaI"/>
    <property type="match status" value="1"/>
</dbReference>
<dbReference type="InterPro" id="IPR015813">
    <property type="entry name" value="Pyrv/PenolPyrv_kinase-like_dom"/>
</dbReference>
<dbReference type="InterPro" id="IPR005000">
    <property type="entry name" value="Aldolase/citrate-lyase_domain"/>
</dbReference>
<feature type="domain" description="HpcH/HpaI aldolase/citrate lyase" evidence="4">
    <location>
        <begin position="16"/>
        <end position="205"/>
    </location>
</feature>
<dbReference type="GO" id="GO:0005737">
    <property type="term" value="C:cytoplasm"/>
    <property type="evidence" value="ECO:0007669"/>
    <property type="project" value="TreeGrafter"/>
</dbReference>
<dbReference type="PANTHER" id="PTHR30502:SF0">
    <property type="entry name" value="PHOSPHOENOLPYRUVATE CARBOXYLASE FAMILY PROTEIN"/>
    <property type="match status" value="1"/>
</dbReference>
<name>A0A644ZXF5_9ZZZZ</name>